<dbReference type="GO" id="GO:0080120">
    <property type="term" value="P:CAAX-box protein maturation"/>
    <property type="evidence" value="ECO:0007669"/>
    <property type="project" value="UniProtKB-ARBA"/>
</dbReference>
<dbReference type="Proteomes" id="UP000239471">
    <property type="component" value="Unassembled WGS sequence"/>
</dbReference>
<feature type="transmembrane region" description="Helical" evidence="1">
    <location>
        <begin position="109"/>
        <end position="130"/>
    </location>
</feature>
<dbReference type="PANTHER" id="PTHR39430:SF1">
    <property type="entry name" value="PROTEASE"/>
    <property type="match status" value="1"/>
</dbReference>
<feature type="transmembrane region" description="Helical" evidence="1">
    <location>
        <begin position="192"/>
        <end position="213"/>
    </location>
</feature>
<feature type="transmembrane region" description="Helical" evidence="1">
    <location>
        <begin position="7"/>
        <end position="27"/>
    </location>
</feature>
<feature type="transmembrane region" description="Helical" evidence="1">
    <location>
        <begin position="33"/>
        <end position="52"/>
    </location>
</feature>
<dbReference type="AlphaFoldDB" id="A0A2T0BHW2"/>
<accession>A0A2T0BHW2</accession>
<proteinExistence type="predicted"/>
<dbReference type="OrthoDB" id="2233577at2"/>
<feature type="transmembrane region" description="Helical" evidence="1">
    <location>
        <begin position="73"/>
        <end position="97"/>
    </location>
</feature>
<keyword evidence="1" id="KW-0472">Membrane</keyword>
<organism evidence="3 4">
    <name type="scientific">Clostridium vincentii</name>
    <dbReference type="NCBI Taxonomy" id="52704"/>
    <lineage>
        <taxon>Bacteria</taxon>
        <taxon>Bacillati</taxon>
        <taxon>Bacillota</taxon>
        <taxon>Clostridia</taxon>
        <taxon>Eubacteriales</taxon>
        <taxon>Clostridiaceae</taxon>
        <taxon>Clostridium</taxon>
    </lineage>
</organism>
<protein>
    <submittedName>
        <fullName evidence="3">CAAX amino terminal protease self-immunity</fullName>
    </submittedName>
</protein>
<evidence type="ECO:0000259" key="2">
    <source>
        <dbReference type="Pfam" id="PF02517"/>
    </source>
</evidence>
<feature type="domain" description="CAAX prenyl protease 2/Lysostaphin resistance protein A-like" evidence="2">
    <location>
        <begin position="111"/>
        <end position="204"/>
    </location>
</feature>
<keyword evidence="1" id="KW-0812">Transmembrane</keyword>
<feature type="transmembrane region" description="Helical" evidence="1">
    <location>
        <begin position="167"/>
        <end position="185"/>
    </location>
</feature>
<dbReference type="EMBL" id="PVXQ01000007">
    <property type="protein sequence ID" value="PRR83451.1"/>
    <property type="molecule type" value="Genomic_DNA"/>
</dbReference>
<dbReference type="InterPro" id="IPR003675">
    <property type="entry name" value="Rce1/LyrA-like_dom"/>
</dbReference>
<comment type="caution">
    <text evidence="3">The sequence shown here is derived from an EMBL/GenBank/DDBJ whole genome shotgun (WGS) entry which is preliminary data.</text>
</comment>
<keyword evidence="4" id="KW-1185">Reference proteome</keyword>
<keyword evidence="3" id="KW-0378">Hydrolase</keyword>
<evidence type="ECO:0000313" key="3">
    <source>
        <dbReference type="EMBL" id="PRR83451.1"/>
    </source>
</evidence>
<evidence type="ECO:0000313" key="4">
    <source>
        <dbReference type="Proteomes" id="UP000239471"/>
    </source>
</evidence>
<dbReference type="RefSeq" id="WP_106059024.1">
    <property type="nucleotide sequence ID" value="NZ_PVXQ01000007.1"/>
</dbReference>
<dbReference type="GO" id="GO:0006508">
    <property type="term" value="P:proteolysis"/>
    <property type="evidence" value="ECO:0007669"/>
    <property type="project" value="UniProtKB-KW"/>
</dbReference>
<sequence length="214" mass="23945">MVKKKSIGVIIVTIIIFMIAFIAGVAFPKFSGMTMPIIYYLTLMFVIVFVVKKYEGKKLNSVGLYSNNLIKQIGIGIGIFLVLSLFTIAPLLAGVSIQEVLNFKPKNLGVLIFFIFFDIFCVGFGEELVFRGYFFKRLNEIFNSKVWGIAISSILFGLFHYPTNHDIVQVITAIFFGVFMSLCTLKIKNCGLISLAIAHGLTDAFVIFLGYFLL</sequence>
<keyword evidence="3" id="KW-0645">Protease</keyword>
<dbReference type="Pfam" id="PF02517">
    <property type="entry name" value="Rce1-like"/>
    <property type="match status" value="1"/>
</dbReference>
<name>A0A2T0BHW2_9CLOT</name>
<gene>
    <name evidence="3" type="ORF">CLVI_10000</name>
</gene>
<dbReference type="PANTHER" id="PTHR39430">
    <property type="entry name" value="MEMBRANE-ASSOCIATED PROTEASE-RELATED"/>
    <property type="match status" value="1"/>
</dbReference>
<evidence type="ECO:0000256" key="1">
    <source>
        <dbReference type="SAM" id="Phobius"/>
    </source>
</evidence>
<dbReference type="GO" id="GO:0004175">
    <property type="term" value="F:endopeptidase activity"/>
    <property type="evidence" value="ECO:0007669"/>
    <property type="project" value="UniProtKB-ARBA"/>
</dbReference>
<keyword evidence="1" id="KW-1133">Transmembrane helix</keyword>
<reference evidence="3 4" key="1">
    <citation type="submission" date="2018-03" db="EMBL/GenBank/DDBJ databases">
        <title>Genome sequence of Clostridium vincentii DSM 10228.</title>
        <authorList>
            <person name="Poehlein A."/>
            <person name="Daniel R."/>
        </authorList>
    </citation>
    <scope>NUCLEOTIDE SEQUENCE [LARGE SCALE GENOMIC DNA]</scope>
    <source>
        <strain evidence="3 4">DSM 10228</strain>
    </source>
</reference>
<feature type="transmembrane region" description="Helical" evidence="1">
    <location>
        <begin position="142"/>
        <end position="161"/>
    </location>
</feature>